<dbReference type="EMBL" id="JAPCWZ010000004">
    <property type="protein sequence ID" value="KAK8868294.1"/>
    <property type="molecule type" value="Genomic_DNA"/>
</dbReference>
<proteinExistence type="inferred from homology"/>
<evidence type="ECO:0000256" key="8">
    <source>
        <dbReference type="RuleBase" id="RU000461"/>
    </source>
</evidence>
<dbReference type="SUPFAM" id="SSF48264">
    <property type="entry name" value="Cytochrome P450"/>
    <property type="match status" value="1"/>
</dbReference>
<dbReference type="Gene3D" id="1.10.630.10">
    <property type="entry name" value="Cytochrome P450"/>
    <property type="match status" value="1"/>
</dbReference>
<dbReference type="InterPro" id="IPR036396">
    <property type="entry name" value="Cyt_P450_sf"/>
</dbReference>
<reference evidence="9 10" key="1">
    <citation type="journal article" date="2024" name="IMA Fungus">
        <title>Apiospora arundinis, a panoply of carbohydrate-active enzymes and secondary metabolites.</title>
        <authorList>
            <person name="Sorensen T."/>
            <person name="Petersen C."/>
            <person name="Muurmann A.T."/>
            <person name="Christiansen J.V."/>
            <person name="Brundto M.L."/>
            <person name="Overgaard C.K."/>
            <person name="Boysen A.T."/>
            <person name="Wollenberg R.D."/>
            <person name="Larsen T.O."/>
            <person name="Sorensen J.L."/>
            <person name="Nielsen K.L."/>
            <person name="Sondergaard T.E."/>
        </authorList>
    </citation>
    <scope>NUCLEOTIDE SEQUENCE [LARGE SCALE GENOMIC DNA]</scope>
    <source>
        <strain evidence="9 10">AAU 773</strain>
    </source>
</reference>
<dbReference type="PANTHER" id="PTHR46300:SF1">
    <property type="entry name" value="P450, PUTATIVE (EUROFUNG)-RELATED"/>
    <property type="match status" value="1"/>
</dbReference>
<dbReference type="CDD" id="cd11065">
    <property type="entry name" value="CYP64-like"/>
    <property type="match status" value="1"/>
</dbReference>
<comment type="caution">
    <text evidence="9">The sequence shown here is derived from an EMBL/GenBank/DDBJ whole genome shotgun (WGS) entry which is preliminary data.</text>
</comment>
<evidence type="ECO:0000313" key="10">
    <source>
        <dbReference type="Proteomes" id="UP001390339"/>
    </source>
</evidence>
<evidence type="ECO:0000256" key="4">
    <source>
        <dbReference type="ARBA" id="ARBA00022723"/>
    </source>
</evidence>
<name>A0ABR2ITX5_9PEZI</name>
<keyword evidence="7 8" id="KW-0503">Monooxygenase</keyword>
<organism evidence="9 10">
    <name type="scientific">Apiospora arundinis</name>
    <dbReference type="NCBI Taxonomy" id="335852"/>
    <lineage>
        <taxon>Eukaryota</taxon>
        <taxon>Fungi</taxon>
        <taxon>Dikarya</taxon>
        <taxon>Ascomycota</taxon>
        <taxon>Pezizomycotina</taxon>
        <taxon>Sordariomycetes</taxon>
        <taxon>Xylariomycetidae</taxon>
        <taxon>Amphisphaeriales</taxon>
        <taxon>Apiosporaceae</taxon>
        <taxon>Apiospora</taxon>
    </lineage>
</organism>
<dbReference type="PRINTS" id="PR00463">
    <property type="entry name" value="EP450I"/>
</dbReference>
<evidence type="ECO:0000256" key="2">
    <source>
        <dbReference type="ARBA" id="ARBA00010617"/>
    </source>
</evidence>
<evidence type="ECO:0000256" key="1">
    <source>
        <dbReference type="ARBA" id="ARBA00001971"/>
    </source>
</evidence>
<dbReference type="InterPro" id="IPR050364">
    <property type="entry name" value="Cytochrome_P450_fung"/>
</dbReference>
<keyword evidence="6 8" id="KW-0408">Iron</keyword>
<accession>A0ABR2ITX5</accession>
<dbReference type="Pfam" id="PF00067">
    <property type="entry name" value="p450"/>
    <property type="match status" value="1"/>
</dbReference>
<keyword evidence="4 8" id="KW-0479">Metal-binding</keyword>
<dbReference type="InterPro" id="IPR001128">
    <property type="entry name" value="Cyt_P450"/>
</dbReference>
<keyword evidence="5 8" id="KW-0560">Oxidoreductase</keyword>
<evidence type="ECO:0000313" key="9">
    <source>
        <dbReference type="EMBL" id="KAK8868294.1"/>
    </source>
</evidence>
<dbReference type="Proteomes" id="UP001390339">
    <property type="component" value="Unassembled WGS sequence"/>
</dbReference>
<dbReference type="PROSITE" id="PS00086">
    <property type="entry name" value="CYTOCHROME_P450"/>
    <property type="match status" value="1"/>
</dbReference>
<dbReference type="InterPro" id="IPR002401">
    <property type="entry name" value="Cyt_P450_E_grp-I"/>
</dbReference>
<evidence type="ECO:0000256" key="6">
    <source>
        <dbReference type="ARBA" id="ARBA00023004"/>
    </source>
</evidence>
<comment type="similarity">
    <text evidence="2 8">Belongs to the cytochrome P450 family.</text>
</comment>
<gene>
    <name evidence="9" type="ORF">PGQ11_006872</name>
</gene>
<evidence type="ECO:0000256" key="7">
    <source>
        <dbReference type="ARBA" id="ARBA00023033"/>
    </source>
</evidence>
<protein>
    <submittedName>
        <fullName evidence="9">Cytochrome P450</fullName>
    </submittedName>
</protein>
<comment type="cofactor">
    <cofactor evidence="1">
        <name>heme</name>
        <dbReference type="ChEBI" id="CHEBI:30413"/>
    </cofactor>
</comment>
<sequence>MLGQSVIVISSVEAAHDLLSKRGARYSDRPRMLVAAELALKGLHMLLRPYDSRFKLHQKMEAPLLSQASSLSYRPVFDLETKQLLLDLMSGSAEAGEAVGIDCHHHFERTTASSIYALVYGVRVESHAYPPLLEARAIQDEFTEMAQVGRYLVDSFPVLNRLPAFLAPWKQEAETHFRRQRGLHVGNLTRGLLQNPSQTTMTIPASSWNFGKEMARSAEAAHMSTDELAFDLGIVADAALDTTTMSMDWFVMAWINSGRRTASSASSSFVEKAQGLLDRVVGRGRLPTYEDRPRLLYMDAIVEELLRWRPIAAAGIPHFTKAEDSYAGYRIPAGSVVVANYWALARDPVYGEDPEAFTPERWLEESEAEGGGVDGTGVSRLKDFPSFAFGFGRRICPGRHIARNSLWLQIARLLWAFDIEKGVDTYDDEGGQGRAVPAIDPLAATNGILSRPLPFRAVFKPRGPWAHDLIRRQCDTSDAKVEPLLDAIGKDRMRLES</sequence>
<keyword evidence="3 8" id="KW-0349">Heme</keyword>
<dbReference type="PANTHER" id="PTHR46300">
    <property type="entry name" value="P450, PUTATIVE (EUROFUNG)-RELATED-RELATED"/>
    <property type="match status" value="1"/>
</dbReference>
<evidence type="ECO:0000256" key="3">
    <source>
        <dbReference type="ARBA" id="ARBA00022617"/>
    </source>
</evidence>
<evidence type="ECO:0000256" key="5">
    <source>
        <dbReference type="ARBA" id="ARBA00023002"/>
    </source>
</evidence>
<keyword evidence="10" id="KW-1185">Reference proteome</keyword>
<dbReference type="InterPro" id="IPR017972">
    <property type="entry name" value="Cyt_P450_CS"/>
</dbReference>
<dbReference type="PRINTS" id="PR00385">
    <property type="entry name" value="P450"/>
</dbReference>